<keyword evidence="5 8" id="KW-0812">Transmembrane</keyword>
<dbReference type="GO" id="GO:0008610">
    <property type="term" value="P:lipid biosynthetic process"/>
    <property type="evidence" value="ECO:0007669"/>
    <property type="project" value="UniProtKB-ARBA"/>
</dbReference>
<dbReference type="RefSeq" id="WP_179921094.1">
    <property type="nucleotide sequence ID" value="NZ_CP058909.1"/>
</dbReference>
<feature type="transmembrane region" description="Helical" evidence="8">
    <location>
        <begin position="412"/>
        <end position="432"/>
    </location>
</feature>
<keyword evidence="6 8" id="KW-1133">Transmembrane helix</keyword>
<evidence type="ECO:0000313" key="11">
    <source>
        <dbReference type="Proteomes" id="UP000509346"/>
    </source>
</evidence>
<keyword evidence="2" id="KW-1003">Cell membrane</keyword>
<feature type="transmembrane region" description="Helical" evidence="8">
    <location>
        <begin position="103"/>
        <end position="121"/>
    </location>
</feature>
<accession>A0A7D5T447</accession>
<dbReference type="Proteomes" id="UP000509346">
    <property type="component" value="Chromosome"/>
</dbReference>
<feature type="transmembrane region" description="Helical" evidence="8">
    <location>
        <begin position="259"/>
        <end position="274"/>
    </location>
</feature>
<organism evidence="10 11">
    <name type="scientific">Halosimplex pelagicum</name>
    <dbReference type="NCBI Taxonomy" id="869886"/>
    <lineage>
        <taxon>Archaea</taxon>
        <taxon>Methanobacteriati</taxon>
        <taxon>Methanobacteriota</taxon>
        <taxon>Stenosarchaea group</taxon>
        <taxon>Halobacteria</taxon>
        <taxon>Halobacteriales</taxon>
        <taxon>Haloarculaceae</taxon>
        <taxon>Halosimplex</taxon>
    </lineage>
</organism>
<evidence type="ECO:0000256" key="7">
    <source>
        <dbReference type="ARBA" id="ARBA00023136"/>
    </source>
</evidence>
<evidence type="ECO:0000256" key="8">
    <source>
        <dbReference type="SAM" id="Phobius"/>
    </source>
</evidence>
<proteinExistence type="predicted"/>
<evidence type="ECO:0000313" key="10">
    <source>
        <dbReference type="EMBL" id="QLH81268.1"/>
    </source>
</evidence>
<name>A0A7D5T447_9EURY</name>
<evidence type="ECO:0000256" key="6">
    <source>
        <dbReference type="ARBA" id="ARBA00022989"/>
    </source>
</evidence>
<evidence type="ECO:0000256" key="1">
    <source>
        <dbReference type="ARBA" id="ARBA00004651"/>
    </source>
</evidence>
<dbReference type="GO" id="GO:0016763">
    <property type="term" value="F:pentosyltransferase activity"/>
    <property type="evidence" value="ECO:0007669"/>
    <property type="project" value="TreeGrafter"/>
</dbReference>
<reference evidence="10 11" key="1">
    <citation type="submission" date="2020-07" db="EMBL/GenBank/DDBJ databases">
        <title>Halosimplex litoreum sp. nov. and Halosimplex rubrum sp. nov., isolated from different salt environments.</title>
        <authorList>
            <person name="Cui H."/>
        </authorList>
    </citation>
    <scope>NUCLEOTIDE SEQUENCE [LARGE SCALE GENOMIC DNA]</scope>
    <source>
        <strain evidence="10 11">R2</strain>
    </source>
</reference>
<feature type="transmembrane region" description="Helical" evidence="8">
    <location>
        <begin position="388"/>
        <end position="406"/>
    </location>
</feature>
<keyword evidence="4 10" id="KW-0808">Transferase</keyword>
<dbReference type="InterPro" id="IPR050297">
    <property type="entry name" value="LipidA_mod_glycosyltrf_83"/>
</dbReference>
<protein>
    <submittedName>
        <fullName evidence="10">Glycosyltransferase family 39 protein</fullName>
    </submittedName>
</protein>
<feature type="transmembrane region" description="Helical" evidence="8">
    <location>
        <begin position="229"/>
        <end position="247"/>
    </location>
</feature>
<dbReference type="PANTHER" id="PTHR33908">
    <property type="entry name" value="MANNOSYLTRANSFERASE YKCB-RELATED"/>
    <property type="match status" value="1"/>
</dbReference>
<keyword evidence="11" id="KW-1185">Reference proteome</keyword>
<dbReference type="EMBL" id="CP058909">
    <property type="protein sequence ID" value="QLH81268.1"/>
    <property type="molecule type" value="Genomic_DNA"/>
</dbReference>
<dbReference type="GeneID" id="56082179"/>
<evidence type="ECO:0000256" key="5">
    <source>
        <dbReference type="ARBA" id="ARBA00022692"/>
    </source>
</evidence>
<evidence type="ECO:0000256" key="3">
    <source>
        <dbReference type="ARBA" id="ARBA00022676"/>
    </source>
</evidence>
<feature type="domain" description="Glycosyltransferase RgtA/B/C/D-like" evidence="9">
    <location>
        <begin position="167"/>
        <end position="293"/>
    </location>
</feature>
<dbReference type="GO" id="GO:0005886">
    <property type="term" value="C:plasma membrane"/>
    <property type="evidence" value="ECO:0007669"/>
    <property type="project" value="UniProtKB-SubCell"/>
</dbReference>
<sequence>MKYRNKLLKFDDEFDKSENTLHELVKVDTQNDRWEFQDLNLDSGTFGEVVERGIVEKTDSGYTLGDTEAVKSFLREEEEIENSSNNSQQGTFKRNICQYFSSPYSFALLVFVIISLIIRLYELGAAPFWLDEAWQSWAARNFIEGSGFSNPSGTPYDRSWLTISLPIAFLFEILGVSEFAARLPSVLAGTITVGLAYVFGKEVTDRPTGLLLAAILAVDTWTLTWSREARMYALFQLLFLLGLLLFVRWHQTGYKWQSWYLKCLIAIIPLGYITHRGFLLIGVILVVFLTMTVAWETYLNYIGTQSQSLRDPINGRKLMTLAGGILSGIAFLSFYGIPNILTGSPPQWYGGTTPGYYWDTLSGRYPLLAIPFFWIGVAYLLSKKQKGIFVITGFFVPFLIQRYLTAWRADRYIFYLYPVYLFICLAPFGWFLTKIEDLVSDYFSNKQGSKTYGGEKLNNIQSYIDESWNVSKFVIIILVIMFSQILVPIGGTIAFLEQNPHGVIDNRPDHQGPSEYIQRNSNPDDVIISSTPALTLWYLDEVDFSLFPYTDTENRSGETFDTRNNVPILDSRQKTEEVLTEHSGWIIADHRLRWYVNSSIQNQIKSESIKVNSSDWNDVQLYRFGEAAMHLSPMQQNPPENVIQKEGNVYGPRNNALALGRSEKTRFDWGENTGERSGSIVLRISQDTERERVLEALMYGTDDRKLNISVSDNRSQWREILRPRSGWECEEWSYHPEKFNNGTVYVKIESSSKSGLGGIVKTLQTRAENTDSNDICSLRAQN</sequence>
<feature type="transmembrane region" description="Helical" evidence="8">
    <location>
        <begin position="318"/>
        <end position="341"/>
    </location>
</feature>
<feature type="transmembrane region" description="Helical" evidence="8">
    <location>
        <begin position="183"/>
        <end position="200"/>
    </location>
</feature>
<dbReference type="InterPro" id="IPR038731">
    <property type="entry name" value="RgtA/B/C-like"/>
</dbReference>
<evidence type="ECO:0000256" key="4">
    <source>
        <dbReference type="ARBA" id="ARBA00022679"/>
    </source>
</evidence>
<dbReference type="AlphaFoldDB" id="A0A7D5T447"/>
<dbReference type="KEGG" id="hpel:HZS54_06280"/>
<dbReference type="Pfam" id="PF13231">
    <property type="entry name" value="PMT_2"/>
    <property type="match status" value="1"/>
</dbReference>
<evidence type="ECO:0000256" key="2">
    <source>
        <dbReference type="ARBA" id="ARBA00022475"/>
    </source>
</evidence>
<dbReference type="OrthoDB" id="114973at2157"/>
<gene>
    <name evidence="10" type="ORF">HZS54_06280</name>
</gene>
<feature type="transmembrane region" description="Helical" evidence="8">
    <location>
        <begin position="159"/>
        <end position="176"/>
    </location>
</feature>
<keyword evidence="3" id="KW-0328">Glycosyltransferase</keyword>
<evidence type="ECO:0000259" key="9">
    <source>
        <dbReference type="Pfam" id="PF13231"/>
    </source>
</evidence>
<comment type="subcellular location">
    <subcellularLocation>
        <location evidence="1">Cell membrane</location>
        <topology evidence="1">Multi-pass membrane protein</topology>
    </subcellularLocation>
</comment>
<feature type="transmembrane region" description="Helical" evidence="8">
    <location>
        <begin position="280"/>
        <end position="298"/>
    </location>
</feature>
<feature type="transmembrane region" description="Helical" evidence="8">
    <location>
        <begin position="473"/>
        <end position="496"/>
    </location>
</feature>
<feature type="transmembrane region" description="Helical" evidence="8">
    <location>
        <begin position="361"/>
        <end position="381"/>
    </location>
</feature>
<keyword evidence="7 8" id="KW-0472">Membrane</keyword>
<dbReference type="PANTHER" id="PTHR33908:SF11">
    <property type="entry name" value="MEMBRANE PROTEIN"/>
    <property type="match status" value="1"/>
</dbReference>